<comment type="similarity">
    <text evidence="1 5">Belongs to the glutathione peroxidase family.</text>
</comment>
<dbReference type="PANTHER" id="PTHR11592">
    <property type="entry name" value="GLUTATHIONE PEROXIDASE"/>
    <property type="match status" value="1"/>
</dbReference>
<sequence length="170" mass="19670">MATSIYQHSAVDTTGQSVEFTKYTGKVLIVVNVASECGLTKPNYKQLSELYKKYRNRGLDIAAFPCNQFKNQEPLPALKVKNNVSYKYHFKPDFYEKIDVNGDNAHPIFKYLKEKTNLRNVKWNFTKFLINRQGDIIDVFGPTFQPKNMEDDIVKALETTDYVKDKKAKL</sequence>
<dbReference type="AlphaFoldDB" id="A0A811KEC5"/>
<dbReference type="OrthoDB" id="446890at2759"/>
<dbReference type="GO" id="GO:0006979">
    <property type="term" value="P:response to oxidative stress"/>
    <property type="evidence" value="ECO:0007669"/>
    <property type="project" value="InterPro"/>
</dbReference>
<dbReference type="GO" id="GO:0004601">
    <property type="term" value="F:peroxidase activity"/>
    <property type="evidence" value="ECO:0007669"/>
    <property type="project" value="UniProtKB-KW"/>
</dbReference>
<evidence type="ECO:0000256" key="1">
    <source>
        <dbReference type="ARBA" id="ARBA00006926"/>
    </source>
</evidence>
<dbReference type="PANTHER" id="PTHR11592:SF134">
    <property type="entry name" value="PHOSPHOLIPID HYDROPEROXIDE GLUTATHIONE PEROXIDASE"/>
    <property type="match status" value="1"/>
</dbReference>
<keyword evidence="2 5" id="KW-0575">Peroxidase</keyword>
<dbReference type="InterPro" id="IPR036249">
    <property type="entry name" value="Thioredoxin-like_sf"/>
</dbReference>
<evidence type="ECO:0000256" key="5">
    <source>
        <dbReference type="RuleBase" id="RU000499"/>
    </source>
</evidence>
<dbReference type="CDD" id="cd00340">
    <property type="entry name" value="GSH_Peroxidase"/>
    <property type="match status" value="1"/>
</dbReference>
<dbReference type="PIRSF" id="PIRSF000303">
    <property type="entry name" value="Glutathion_perox"/>
    <property type="match status" value="1"/>
</dbReference>
<protein>
    <recommendedName>
        <fullName evidence="5">Glutathione peroxidase</fullName>
    </recommendedName>
</protein>
<proteinExistence type="inferred from homology"/>
<gene>
    <name evidence="6" type="ORF">BOKJ2_LOCUS5646</name>
</gene>
<dbReference type="SUPFAM" id="SSF52833">
    <property type="entry name" value="Thioredoxin-like"/>
    <property type="match status" value="1"/>
</dbReference>
<dbReference type="EMBL" id="CAJFCW020000003">
    <property type="protein sequence ID" value="CAG9102902.1"/>
    <property type="molecule type" value="Genomic_DNA"/>
</dbReference>
<evidence type="ECO:0000256" key="3">
    <source>
        <dbReference type="ARBA" id="ARBA00023002"/>
    </source>
</evidence>
<keyword evidence="3 5" id="KW-0560">Oxidoreductase</keyword>
<keyword evidence="7" id="KW-1185">Reference proteome</keyword>
<evidence type="ECO:0000313" key="6">
    <source>
        <dbReference type="EMBL" id="CAD5214544.1"/>
    </source>
</evidence>
<feature type="active site" evidence="4">
    <location>
        <position position="37"/>
    </location>
</feature>
<dbReference type="Proteomes" id="UP000783686">
    <property type="component" value="Unassembled WGS sequence"/>
</dbReference>
<accession>A0A811KEC5</accession>
<reference evidence="6" key="1">
    <citation type="submission" date="2020-09" db="EMBL/GenBank/DDBJ databases">
        <authorList>
            <person name="Kikuchi T."/>
        </authorList>
    </citation>
    <scope>NUCLEOTIDE SEQUENCE</scope>
    <source>
        <strain evidence="6">SH1</strain>
    </source>
</reference>
<dbReference type="EMBL" id="CAJFDH010000003">
    <property type="protein sequence ID" value="CAD5214544.1"/>
    <property type="molecule type" value="Genomic_DNA"/>
</dbReference>
<dbReference type="InterPro" id="IPR000889">
    <property type="entry name" value="Glutathione_peroxidase"/>
</dbReference>
<dbReference type="Pfam" id="PF00255">
    <property type="entry name" value="GSHPx"/>
    <property type="match status" value="1"/>
</dbReference>
<dbReference type="Gene3D" id="3.40.30.10">
    <property type="entry name" value="Glutaredoxin"/>
    <property type="match status" value="1"/>
</dbReference>
<dbReference type="PRINTS" id="PR01011">
    <property type="entry name" value="GLUTPROXDASE"/>
</dbReference>
<dbReference type="PROSITE" id="PS51355">
    <property type="entry name" value="GLUTATHIONE_PEROXID_3"/>
    <property type="match status" value="1"/>
</dbReference>
<name>A0A811KEC5_9BILA</name>
<evidence type="ECO:0000313" key="7">
    <source>
        <dbReference type="Proteomes" id="UP000614601"/>
    </source>
</evidence>
<evidence type="ECO:0000256" key="2">
    <source>
        <dbReference type="ARBA" id="ARBA00022559"/>
    </source>
</evidence>
<dbReference type="Proteomes" id="UP000614601">
    <property type="component" value="Unassembled WGS sequence"/>
</dbReference>
<dbReference type="FunFam" id="3.40.30.10:FF:000025">
    <property type="entry name" value="Glutathione peroxidase"/>
    <property type="match status" value="1"/>
</dbReference>
<comment type="caution">
    <text evidence="6">The sequence shown here is derived from an EMBL/GenBank/DDBJ whole genome shotgun (WGS) entry which is preliminary data.</text>
</comment>
<evidence type="ECO:0000256" key="4">
    <source>
        <dbReference type="PIRSR" id="PIRSR000303-1"/>
    </source>
</evidence>
<dbReference type="InterPro" id="IPR029759">
    <property type="entry name" value="GPX_AS"/>
</dbReference>
<organism evidence="6 7">
    <name type="scientific">Bursaphelenchus okinawaensis</name>
    <dbReference type="NCBI Taxonomy" id="465554"/>
    <lineage>
        <taxon>Eukaryota</taxon>
        <taxon>Metazoa</taxon>
        <taxon>Ecdysozoa</taxon>
        <taxon>Nematoda</taxon>
        <taxon>Chromadorea</taxon>
        <taxon>Rhabditida</taxon>
        <taxon>Tylenchina</taxon>
        <taxon>Tylenchomorpha</taxon>
        <taxon>Aphelenchoidea</taxon>
        <taxon>Aphelenchoididae</taxon>
        <taxon>Bursaphelenchus</taxon>
    </lineage>
</organism>
<dbReference type="PROSITE" id="PS00460">
    <property type="entry name" value="GLUTATHIONE_PEROXID_1"/>
    <property type="match status" value="1"/>
</dbReference>